<comment type="caution">
    <text evidence="1">The sequence shown here is derived from an EMBL/GenBank/DDBJ whole genome shotgun (WGS) entry which is preliminary data.</text>
</comment>
<dbReference type="EMBL" id="JAHRIN010026918">
    <property type="protein sequence ID" value="MEQ2201023.1"/>
    <property type="molecule type" value="Genomic_DNA"/>
</dbReference>
<sequence length="121" mass="13635">MKGSRLSTGAVVMFMTEPWVIFIRVSLQIGVRWTLCSFPYSKSWCWNIIVIPMKKHRNSSRLQSSSRGGRLDQISSNKMSRTHLGSIGDDKIISPDLNSPLLLQFGVLWKGVEAQVTIGLR</sequence>
<evidence type="ECO:0000313" key="2">
    <source>
        <dbReference type="Proteomes" id="UP001434883"/>
    </source>
</evidence>
<proteinExistence type="predicted"/>
<name>A0ABV0QZU2_9TELE</name>
<reference evidence="1 2" key="1">
    <citation type="submission" date="2021-06" db="EMBL/GenBank/DDBJ databases">
        <authorList>
            <person name="Palmer J.M."/>
        </authorList>
    </citation>
    <scope>NUCLEOTIDE SEQUENCE [LARGE SCALE GENOMIC DNA]</scope>
    <source>
        <strain evidence="1 2">XC_2019</strain>
        <tissue evidence="1">Muscle</tissue>
    </source>
</reference>
<accession>A0ABV0QZU2</accession>
<dbReference type="Proteomes" id="UP001434883">
    <property type="component" value="Unassembled WGS sequence"/>
</dbReference>
<protein>
    <submittedName>
        <fullName evidence="1">Uncharacterized protein</fullName>
    </submittedName>
</protein>
<keyword evidence="2" id="KW-1185">Reference proteome</keyword>
<evidence type="ECO:0000313" key="1">
    <source>
        <dbReference type="EMBL" id="MEQ2201023.1"/>
    </source>
</evidence>
<gene>
    <name evidence="1" type="ORF">XENOCAPTIV_006419</name>
</gene>
<organism evidence="1 2">
    <name type="scientific">Xenoophorus captivus</name>
    <dbReference type="NCBI Taxonomy" id="1517983"/>
    <lineage>
        <taxon>Eukaryota</taxon>
        <taxon>Metazoa</taxon>
        <taxon>Chordata</taxon>
        <taxon>Craniata</taxon>
        <taxon>Vertebrata</taxon>
        <taxon>Euteleostomi</taxon>
        <taxon>Actinopterygii</taxon>
        <taxon>Neopterygii</taxon>
        <taxon>Teleostei</taxon>
        <taxon>Neoteleostei</taxon>
        <taxon>Acanthomorphata</taxon>
        <taxon>Ovalentaria</taxon>
        <taxon>Atherinomorphae</taxon>
        <taxon>Cyprinodontiformes</taxon>
        <taxon>Goodeidae</taxon>
        <taxon>Xenoophorus</taxon>
    </lineage>
</organism>